<keyword evidence="23" id="KW-0275">Fatty acid biosynthesis</keyword>
<dbReference type="OrthoDB" id="2789670at2759"/>
<keyword evidence="15" id="KW-0256">Endoplasmic reticulum</keyword>
<keyword evidence="21" id="KW-0443">Lipid metabolism</keyword>
<comment type="similarity">
    <text evidence="6 35">Belongs to the cytochrome P450 family.</text>
</comment>
<evidence type="ECO:0000256" key="32">
    <source>
        <dbReference type="ARBA" id="ARBA00042726"/>
    </source>
</evidence>
<evidence type="ECO:0000313" key="38">
    <source>
        <dbReference type="Proteomes" id="UP000887568"/>
    </source>
</evidence>
<evidence type="ECO:0000256" key="17">
    <source>
        <dbReference type="ARBA" id="ARBA00022848"/>
    </source>
</evidence>
<evidence type="ECO:0000256" key="6">
    <source>
        <dbReference type="ARBA" id="ARBA00010617"/>
    </source>
</evidence>
<evidence type="ECO:0000256" key="35">
    <source>
        <dbReference type="RuleBase" id="RU000461"/>
    </source>
</evidence>
<keyword evidence="18 36" id="KW-1133">Transmembrane helix</keyword>
<evidence type="ECO:0000256" key="20">
    <source>
        <dbReference type="ARBA" id="ARBA00023004"/>
    </source>
</evidence>
<evidence type="ECO:0000256" key="25">
    <source>
        <dbReference type="ARBA" id="ARBA00023239"/>
    </source>
</evidence>
<evidence type="ECO:0000256" key="5">
    <source>
        <dbReference type="ARBA" id="ARBA00004477"/>
    </source>
</evidence>
<sequence>MELLGYDLSMTWILAIGAVFVYLWYDWWCHHYFQRRGIPVADYIPIFGNRLQWREGIRQAMDDYHKKHGKVVGMYDFQRPILIVSEPEFLKSILVKNFSNFPNHRNPPMVILDPSPVGRGMFFLVDNDWRNIRNTLTPSFTAAKMKYMSPLINECCDTLLTSISNARSEGKAIDCRTLFGGFTMDVIACCAFGLSVNSQQDKDDPFVQNAKLLLDGRGFRSISAFILSSFPFLAPVFAYFRVGLFFDPSAVKFFLGVTESALKMRNEEGGKSSKRIDLLQLMLNAHNDTDVDQEDTPVPGDGPERGVIQRKPLSTRDIMAQAVQFFLAGYETTNTLLTFTAFVLATNQDVQEKLHAEIDNLDPTKGNLGYDVIGKMEYLDMVISETLRMYPPLALLNRVCNETVCCDGLVIEKDIHVLICVWNLHHSEEYWNNPYKFDPERFSPENKASIKPYTYMPFGFGPRICFGMRFALLEGKMALVRMMQQYRFDVCSETEIPIPLSKTGLIAPKKLMLNILPRN</sequence>
<dbReference type="GO" id="GO:0005506">
    <property type="term" value="F:iron ion binding"/>
    <property type="evidence" value="ECO:0007669"/>
    <property type="project" value="InterPro"/>
</dbReference>
<keyword evidence="17" id="KW-0492">Microsome</keyword>
<evidence type="ECO:0000256" key="31">
    <source>
        <dbReference type="ARBA" id="ARBA00040834"/>
    </source>
</evidence>
<evidence type="ECO:0000256" key="2">
    <source>
        <dbReference type="ARBA" id="ARBA00001719"/>
    </source>
</evidence>
<dbReference type="GO" id="GO:0008395">
    <property type="term" value="F:steroid hydroxylase activity"/>
    <property type="evidence" value="ECO:0007669"/>
    <property type="project" value="TreeGrafter"/>
</dbReference>
<dbReference type="EnsemblMetazoa" id="XM_038213815.1">
    <property type="protein sequence ID" value="XP_038069743.1"/>
    <property type="gene ID" value="LOC119738846"/>
</dbReference>
<evidence type="ECO:0000256" key="18">
    <source>
        <dbReference type="ARBA" id="ARBA00022989"/>
    </source>
</evidence>
<dbReference type="RefSeq" id="XP_038069743.1">
    <property type="nucleotide sequence ID" value="XM_038213815.1"/>
</dbReference>
<keyword evidence="12 34" id="KW-0349">Heme</keyword>
<keyword evidence="11" id="KW-0643">Prostaglandin biosynthesis</keyword>
<keyword evidence="19 35" id="KW-0560">Oxidoreductase</keyword>
<evidence type="ECO:0000256" key="11">
    <source>
        <dbReference type="ARBA" id="ARBA00022585"/>
    </source>
</evidence>
<evidence type="ECO:0000313" key="37">
    <source>
        <dbReference type="EnsemblMetazoa" id="XP_038069743.1"/>
    </source>
</evidence>
<dbReference type="SUPFAM" id="SSF48264">
    <property type="entry name" value="Cytochrome P450"/>
    <property type="match status" value="1"/>
</dbReference>
<accession>A0A914B1F3</accession>
<keyword evidence="35" id="KW-0503">Monooxygenase</keyword>
<comment type="function">
    <text evidence="33">Catalyzes the conversion of prostaglandin H2 (PGH2) to thromboxane A2 (TXA2), a potent inducer of blood vessel constriction and platelet aggregation. Also cleaves PGH2 to 12-hydroxy-heptadecatrienoicacid (12-HHT) and malondialdehyde, which is known to act as a mediator of DNA damage. 12-HHT and malondialdehyde are formed stoichiometrically in the same amounts as TXA2. Additionally, displays dehydratase activity, toward (15S)-hydroperoxy-(5Z,8Z,11Z,13E)-eicosatetraenoate (15(S)-HPETE) producing 15-KETE and 15-HETE.</text>
</comment>
<evidence type="ECO:0000256" key="14">
    <source>
        <dbReference type="ARBA" id="ARBA00022723"/>
    </source>
</evidence>
<keyword evidence="14 34" id="KW-0479">Metal-binding</keyword>
<evidence type="ECO:0000256" key="7">
    <source>
        <dbReference type="ARBA" id="ARBA00011245"/>
    </source>
</evidence>
<evidence type="ECO:0000256" key="22">
    <source>
        <dbReference type="ARBA" id="ARBA00023136"/>
    </source>
</evidence>
<dbReference type="GO" id="GO:0005789">
    <property type="term" value="C:endoplasmic reticulum membrane"/>
    <property type="evidence" value="ECO:0007669"/>
    <property type="project" value="UniProtKB-SubCell"/>
</dbReference>
<keyword evidence="9" id="KW-0644">Prostaglandin metabolism</keyword>
<evidence type="ECO:0000256" key="34">
    <source>
        <dbReference type="PIRSR" id="PIRSR602401-1"/>
    </source>
</evidence>
<dbReference type="PANTHER" id="PTHR24302">
    <property type="entry name" value="CYTOCHROME P450 FAMILY 3"/>
    <property type="match status" value="1"/>
</dbReference>
<name>A0A914B1F3_PATMI</name>
<feature type="transmembrane region" description="Helical" evidence="36">
    <location>
        <begin position="6"/>
        <end position="25"/>
    </location>
</feature>
<dbReference type="InterPro" id="IPR050705">
    <property type="entry name" value="Cytochrome_P450_3A"/>
</dbReference>
<dbReference type="PANTHER" id="PTHR24302:SF47">
    <property type="entry name" value="CYTOCHROME P450"/>
    <property type="match status" value="1"/>
</dbReference>
<keyword evidence="25" id="KW-0456">Lyase</keyword>
<evidence type="ECO:0000256" key="13">
    <source>
        <dbReference type="ARBA" id="ARBA00022692"/>
    </source>
</evidence>
<dbReference type="GeneID" id="119738846"/>
<dbReference type="EC" id="4.2.1.152" evidence="8"/>
<dbReference type="Gene3D" id="1.10.630.10">
    <property type="entry name" value="Cytochrome P450"/>
    <property type="match status" value="1"/>
</dbReference>
<evidence type="ECO:0000256" key="27">
    <source>
        <dbReference type="ARBA" id="ARBA00036380"/>
    </source>
</evidence>
<dbReference type="GO" id="GO:0001516">
    <property type="term" value="P:prostaglandin biosynthetic process"/>
    <property type="evidence" value="ECO:0007669"/>
    <property type="project" value="UniProtKB-KW"/>
</dbReference>
<dbReference type="Pfam" id="PF00067">
    <property type="entry name" value="p450"/>
    <property type="match status" value="1"/>
</dbReference>
<dbReference type="InterPro" id="IPR002401">
    <property type="entry name" value="Cyt_P450_E_grp-I"/>
</dbReference>
<evidence type="ECO:0000256" key="28">
    <source>
        <dbReference type="ARBA" id="ARBA00036424"/>
    </source>
</evidence>
<dbReference type="PRINTS" id="PR00463">
    <property type="entry name" value="EP450I"/>
</dbReference>
<dbReference type="PROSITE" id="PS00086">
    <property type="entry name" value="CYTOCHROME_P450"/>
    <property type="match status" value="1"/>
</dbReference>
<dbReference type="InterPro" id="IPR036396">
    <property type="entry name" value="Cyt_P450_sf"/>
</dbReference>
<dbReference type="GO" id="GO:0016705">
    <property type="term" value="F:oxidoreductase activity, acting on paired donors, with incorporation or reduction of molecular oxygen"/>
    <property type="evidence" value="ECO:0007669"/>
    <property type="project" value="InterPro"/>
</dbReference>
<comment type="subcellular location">
    <subcellularLocation>
        <location evidence="5">Endoplasmic reticulum membrane</location>
        <topology evidence="5">Multi-pass membrane protein</topology>
    </subcellularLocation>
    <subcellularLocation>
        <location evidence="4">Endoplasmic reticulum membrane</location>
        <topology evidence="4">Peripheral membrane protein</topology>
    </subcellularLocation>
    <subcellularLocation>
        <location evidence="3">Microsome membrane</location>
        <topology evidence="3">Peripheral membrane protein</topology>
    </subcellularLocation>
</comment>
<evidence type="ECO:0000256" key="29">
    <source>
        <dbReference type="ARBA" id="ARBA00036475"/>
    </source>
</evidence>
<organism evidence="37 38">
    <name type="scientific">Patiria miniata</name>
    <name type="common">Bat star</name>
    <name type="synonym">Asterina miniata</name>
    <dbReference type="NCBI Taxonomy" id="46514"/>
    <lineage>
        <taxon>Eukaryota</taxon>
        <taxon>Metazoa</taxon>
        <taxon>Echinodermata</taxon>
        <taxon>Eleutherozoa</taxon>
        <taxon>Asterozoa</taxon>
        <taxon>Asteroidea</taxon>
        <taxon>Valvatacea</taxon>
        <taxon>Valvatida</taxon>
        <taxon>Asterinidae</taxon>
        <taxon>Patiria</taxon>
    </lineage>
</organism>
<keyword evidence="24" id="KW-0413">Isomerase</keyword>
<dbReference type="EC" id="5.3.99.5" evidence="30"/>
<dbReference type="InterPro" id="IPR017972">
    <property type="entry name" value="Cyt_P450_CS"/>
</dbReference>
<feature type="transmembrane region" description="Helical" evidence="36">
    <location>
        <begin position="221"/>
        <end position="240"/>
    </location>
</feature>
<evidence type="ECO:0000256" key="30">
    <source>
        <dbReference type="ARBA" id="ARBA00038872"/>
    </source>
</evidence>
<proteinExistence type="inferred from homology"/>
<dbReference type="InterPro" id="IPR001128">
    <property type="entry name" value="Cyt_P450"/>
</dbReference>
<evidence type="ECO:0000256" key="8">
    <source>
        <dbReference type="ARBA" id="ARBA00013084"/>
    </source>
</evidence>
<evidence type="ECO:0000256" key="21">
    <source>
        <dbReference type="ARBA" id="ARBA00023098"/>
    </source>
</evidence>
<dbReference type="GO" id="GO:0004796">
    <property type="term" value="F:thromboxane-A synthase activity"/>
    <property type="evidence" value="ECO:0007669"/>
    <property type="project" value="UniProtKB-EC"/>
</dbReference>
<keyword evidence="38" id="KW-1185">Reference proteome</keyword>
<evidence type="ECO:0000256" key="15">
    <source>
        <dbReference type="ARBA" id="ARBA00022824"/>
    </source>
</evidence>
<evidence type="ECO:0000256" key="16">
    <source>
        <dbReference type="ARBA" id="ARBA00022832"/>
    </source>
</evidence>
<dbReference type="GO" id="GO:0106256">
    <property type="term" value="F:hydroperoxy icosatetraenoate dehydratase activity"/>
    <property type="evidence" value="ECO:0007669"/>
    <property type="project" value="UniProtKB-EC"/>
</dbReference>
<comment type="cofactor">
    <cofactor evidence="34">
        <name>heme</name>
        <dbReference type="ChEBI" id="CHEBI:30413"/>
    </cofactor>
</comment>
<comment type="catalytic activity">
    <reaction evidence="2">
        <text>a hydroperoxyeicosatetraenoate = an oxoeicosatetraenoate + H2O</text>
        <dbReference type="Rhea" id="RHEA:55556"/>
        <dbReference type="ChEBI" id="CHEBI:15377"/>
        <dbReference type="ChEBI" id="CHEBI:59720"/>
        <dbReference type="ChEBI" id="CHEBI:131859"/>
        <dbReference type="EC" id="4.2.1.152"/>
    </reaction>
    <physiologicalReaction direction="left-to-right" evidence="2">
        <dbReference type="Rhea" id="RHEA:55557"/>
    </physiologicalReaction>
</comment>
<keyword evidence="20 34" id="KW-0408">Iron</keyword>
<comment type="catalytic activity">
    <reaction evidence="29">
        <text>prostaglandin H2 = thromboxane A2</text>
        <dbReference type="Rhea" id="RHEA:17137"/>
        <dbReference type="ChEBI" id="CHEBI:57405"/>
        <dbReference type="ChEBI" id="CHEBI:57445"/>
        <dbReference type="EC" id="5.3.99.5"/>
    </reaction>
    <physiologicalReaction direction="left-to-right" evidence="29">
        <dbReference type="Rhea" id="RHEA:17138"/>
    </physiologicalReaction>
</comment>
<dbReference type="CDD" id="cd11055">
    <property type="entry name" value="CYP3A-like"/>
    <property type="match status" value="1"/>
</dbReference>
<comment type="subunit">
    <text evidence="7">Monomer.</text>
</comment>
<dbReference type="AlphaFoldDB" id="A0A914B1F3"/>
<reference evidence="37" key="1">
    <citation type="submission" date="2022-11" db="UniProtKB">
        <authorList>
            <consortium name="EnsemblMetazoa"/>
        </authorList>
    </citation>
    <scope>IDENTIFICATION</scope>
</reference>
<comment type="catalytic activity">
    <reaction evidence="1">
        <text>(15S)-hydroperoxy-(5Z,8Z,11Z,13E)-eicosatetraenoate = 15-oxo-(5Z,8Z,11Z,13E)-eicosatetraenoate + H2O</text>
        <dbReference type="Rhea" id="RHEA:48636"/>
        <dbReference type="ChEBI" id="CHEBI:15377"/>
        <dbReference type="ChEBI" id="CHEBI:57410"/>
        <dbReference type="ChEBI" id="CHEBI:57446"/>
    </reaction>
    <physiologicalReaction direction="left-to-right" evidence="1">
        <dbReference type="Rhea" id="RHEA:48637"/>
    </physiologicalReaction>
</comment>
<keyword evidence="16" id="KW-0276">Fatty acid metabolism</keyword>
<evidence type="ECO:0000256" key="12">
    <source>
        <dbReference type="ARBA" id="ARBA00022617"/>
    </source>
</evidence>
<evidence type="ECO:0000256" key="26">
    <source>
        <dbReference type="ARBA" id="ARBA00033404"/>
    </source>
</evidence>
<evidence type="ECO:0000256" key="4">
    <source>
        <dbReference type="ARBA" id="ARBA00004406"/>
    </source>
</evidence>
<comment type="catalytic activity">
    <reaction evidence="27">
        <text>(15S)-hydroperoxy-(5Z,8Z,11Z,13E)-eicosatetraenoate + AH2 = (15S)-hydroxy-(5Z,8Z,11Z,13E)-eicosatetraenoate + A + H2O</text>
        <dbReference type="Rhea" id="RHEA:48856"/>
        <dbReference type="ChEBI" id="CHEBI:13193"/>
        <dbReference type="ChEBI" id="CHEBI:15377"/>
        <dbReference type="ChEBI" id="CHEBI:17499"/>
        <dbReference type="ChEBI" id="CHEBI:57409"/>
        <dbReference type="ChEBI" id="CHEBI:57446"/>
    </reaction>
    <physiologicalReaction direction="left-to-right" evidence="27">
        <dbReference type="Rhea" id="RHEA:48857"/>
    </physiologicalReaction>
</comment>
<dbReference type="Proteomes" id="UP000887568">
    <property type="component" value="Unplaced"/>
</dbReference>
<evidence type="ECO:0000256" key="33">
    <source>
        <dbReference type="ARBA" id="ARBA00054825"/>
    </source>
</evidence>
<evidence type="ECO:0000256" key="9">
    <source>
        <dbReference type="ARBA" id="ARBA00022501"/>
    </source>
</evidence>
<keyword evidence="10" id="KW-0444">Lipid biosynthesis</keyword>
<dbReference type="GO" id="GO:0020037">
    <property type="term" value="F:heme binding"/>
    <property type="evidence" value="ECO:0007669"/>
    <property type="project" value="InterPro"/>
</dbReference>
<evidence type="ECO:0000256" key="23">
    <source>
        <dbReference type="ARBA" id="ARBA00023160"/>
    </source>
</evidence>
<comment type="catalytic activity">
    <reaction evidence="28">
        <text>prostaglandin H2 = (12S)-hydroxy-(5Z,8E,10E)-heptadecatrienoate + malonaldehyde</text>
        <dbReference type="Rhea" id="RHEA:48644"/>
        <dbReference type="ChEBI" id="CHEBI:57405"/>
        <dbReference type="ChEBI" id="CHEBI:90694"/>
        <dbReference type="ChEBI" id="CHEBI:566274"/>
    </reaction>
</comment>
<keyword evidence="22 36" id="KW-0472">Membrane</keyword>
<evidence type="ECO:0000256" key="19">
    <source>
        <dbReference type="ARBA" id="ARBA00023002"/>
    </source>
</evidence>
<evidence type="ECO:0000256" key="3">
    <source>
        <dbReference type="ARBA" id="ARBA00004174"/>
    </source>
</evidence>
<dbReference type="FunFam" id="1.10.630.10:FF:000042">
    <property type="entry name" value="Cytochrome P450"/>
    <property type="match status" value="1"/>
</dbReference>
<feature type="binding site" description="axial binding residue" evidence="34">
    <location>
        <position position="465"/>
    </location>
    <ligand>
        <name>heme</name>
        <dbReference type="ChEBI" id="CHEBI:30413"/>
    </ligand>
    <ligandPart>
        <name>Fe</name>
        <dbReference type="ChEBI" id="CHEBI:18248"/>
    </ligandPart>
</feature>
<keyword evidence="13 36" id="KW-0812">Transmembrane</keyword>
<evidence type="ECO:0000256" key="1">
    <source>
        <dbReference type="ARBA" id="ARBA00001143"/>
    </source>
</evidence>
<evidence type="ECO:0000256" key="24">
    <source>
        <dbReference type="ARBA" id="ARBA00023235"/>
    </source>
</evidence>
<evidence type="ECO:0000256" key="36">
    <source>
        <dbReference type="SAM" id="Phobius"/>
    </source>
</evidence>
<protein>
    <recommendedName>
        <fullName evidence="31">Thromboxane-A synthase</fullName>
        <ecNumber evidence="8">4.2.1.152</ecNumber>
        <ecNumber evidence="30">5.3.99.5</ecNumber>
    </recommendedName>
    <alternativeName>
        <fullName evidence="32">Cytochrome P450 5A1</fullName>
    </alternativeName>
    <alternativeName>
        <fullName evidence="26">Hydroperoxy icosatetraenoate dehydratase</fullName>
    </alternativeName>
</protein>
<evidence type="ECO:0000256" key="10">
    <source>
        <dbReference type="ARBA" id="ARBA00022516"/>
    </source>
</evidence>
<dbReference type="PRINTS" id="PR00385">
    <property type="entry name" value="P450"/>
</dbReference>